<comment type="caution">
    <text evidence="3">The sequence shown here is derived from an EMBL/GenBank/DDBJ whole genome shotgun (WGS) entry which is preliminary data.</text>
</comment>
<dbReference type="Proteomes" id="UP000249638">
    <property type="component" value="Unassembled WGS sequence"/>
</dbReference>
<evidence type="ECO:0000313" key="3">
    <source>
        <dbReference type="EMBL" id="PZX30577.1"/>
    </source>
</evidence>
<accession>A0A2W7PE37</accession>
<sequence>MTCRPGRHARATAPDAVRARNLPALRGEAGVPAPHQERTVDKSKIPADQAEALGALMDDHRAVKKQFKAFKDTEDRDEKESIALDVCHQLTVHATIEEEIFYPALRGVSEEIDDMLDEAQVEHQVAKDLIAAIEEDPAGDMLEANFTVLSEYVSHHVEEEEGELFKNVIKEKVELRDVAQTMAARKEELMRETA</sequence>
<gene>
    <name evidence="3" type="ORF">C7416_103305</name>
</gene>
<dbReference type="Pfam" id="PF01814">
    <property type="entry name" value="Hemerythrin"/>
    <property type="match status" value="1"/>
</dbReference>
<dbReference type="AlphaFoldDB" id="A0A2W7PE37"/>
<organism evidence="3 4">
    <name type="scientific">Cupriavidus phytorum</name>
    <dbReference type="NCBI Taxonomy" id="3024399"/>
    <lineage>
        <taxon>Bacteria</taxon>
        <taxon>Pseudomonadati</taxon>
        <taxon>Pseudomonadota</taxon>
        <taxon>Betaproteobacteria</taxon>
        <taxon>Burkholderiales</taxon>
        <taxon>Burkholderiaceae</taxon>
        <taxon>Cupriavidus</taxon>
    </lineage>
</organism>
<feature type="compositionally biased region" description="Basic residues" evidence="1">
    <location>
        <begin position="1"/>
        <end position="10"/>
    </location>
</feature>
<proteinExistence type="predicted"/>
<keyword evidence="4" id="KW-1185">Reference proteome</keyword>
<evidence type="ECO:0000259" key="2">
    <source>
        <dbReference type="Pfam" id="PF01814"/>
    </source>
</evidence>
<feature type="region of interest" description="Disordered" evidence="1">
    <location>
        <begin position="1"/>
        <end position="42"/>
    </location>
</feature>
<dbReference type="EMBL" id="QKZN01000003">
    <property type="protein sequence ID" value="PZX30577.1"/>
    <property type="molecule type" value="Genomic_DNA"/>
</dbReference>
<name>A0A2W7PE37_9BURK</name>
<dbReference type="Gene3D" id="1.20.120.520">
    <property type="entry name" value="nmb1532 protein domain like"/>
    <property type="match status" value="1"/>
</dbReference>
<feature type="domain" description="Hemerythrin-like" evidence="2">
    <location>
        <begin position="55"/>
        <end position="166"/>
    </location>
</feature>
<dbReference type="CDD" id="cd12108">
    <property type="entry name" value="Hr-like"/>
    <property type="match status" value="1"/>
</dbReference>
<dbReference type="InterPro" id="IPR012312">
    <property type="entry name" value="Hemerythrin-like"/>
</dbReference>
<dbReference type="PANTHER" id="PTHR35585">
    <property type="entry name" value="HHE DOMAIN PROTEIN (AFU_ORTHOLOGUE AFUA_4G00730)"/>
    <property type="match status" value="1"/>
</dbReference>
<evidence type="ECO:0000313" key="4">
    <source>
        <dbReference type="Proteomes" id="UP000249638"/>
    </source>
</evidence>
<protein>
    <submittedName>
        <fullName evidence="3">Hemerythrin HHE cation binding domain-containing protein</fullName>
    </submittedName>
</protein>
<reference evidence="3" key="1">
    <citation type="submission" date="2018-06" db="EMBL/GenBank/DDBJ databases">
        <title>Genomic Encyclopedia of Type Strains, Phase IV (KMG-V): Genome sequencing to study the core and pangenomes of soil and plant-associated prokaryotes.</title>
        <authorList>
            <person name="Whitman W."/>
        </authorList>
    </citation>
    <scope>NUCLEOTIDE SEQUENCE [LARGE SCALE GENOMIC DNA]</scope>
    <source>
        <strain evidence="3">MLR2-44</strain>
    </source>
</reference>
<evidence type="ECO:0000256" key="1">
    <source>
        <dbReference type="SAM" id="MobiDB-lite"/>
    </source>
</evidence>
<dbReference type="PANTHER" id="PTHR35585:SF1">
    <property type="entry name" value="HHE DOMAIN PROTEIN (AFU_ORTHOLOGUE AFUA_4G00730)"/>
    <property type="match status" value="1"/>
</dbReference>